<protein>
    <submittedName>
        <fullName evidence="1">Uncharacterized protein</fullName>
    </submittedName>
</protein>
<name>A0A382TK77_9ZZZZ</name>
<organism evidence="1">
    <name type="scientific">marine metagenome</name>
    <dbReference type="NCBI Taxonomy" id="408172"/>
    <lineage>
        <taxon>unclassified sequences</taxon>
        <taxon>metagenomes</taxon>
        <taxon>ecological metagenomes</taxon>
    </lineage>
</organism>
<reference evidence="1" key="1">
    <citation type="submission" date="2018-05" db="EMBL/GenBank/DDBJ databases">
        <authorList>
            <person name="Lanie J.A."/>
            <person name="Ng W.-L."/>
            <person name="Kazmierczak K.M."/>
            <person name="Andrzejewski T.M."/>
            <person name="Davidsen T.M."/>
            <person name="Wayne K.J."/>
            <person name="Tettelin H."/>
            <person name="Glass J.I."/>
            <person name="Rusch D."/>
            <person name="Podicherti R."/>
            <person name="Tsui H.-C.T."/>
            <person name="Winkler M.E."/>
        </authorList>
    </citation>
    <scope>NUCLEOTIDE SEQUENCE</scope>
</reference>
<dbReference type="AlphaFoldDB" id="A0A382TK77"/>
<evidence type="ECO:0000313" key="1">
    <source>
        <dbReference type="EMBL" id="SVD22353.1"/>
    </source>
</evidence>
<proteinExistence type="predicted"/>
<dbReference type="EMBL" id="UINC01137173">
    <property type="protein sequence ID" value="SVD22353.1"/>
    <property type="molecule type" value="Genomic_DNA"/>
</dbReference>
<feature type="non-terminal residue" evidence="1">
    <location>
        <position position="182"/>
    </location>
</feature>
<accession>A0A382TK77</accession>
<gene>
    <name evidence="1" type="ORF">METZ01_LOCUS375207</name>
</gene>
<sequence>MGISAPLFNKILETNHLVKGRLNVKDSDLKKIYLALQKDDEHLGNKLSHHEKQIKTQISKRNAIKVERKRNYETLQKSFYPTTNKVSLLYKKQGESHYIKARFYWGSKQREVQVGSIPIVIEIINNLIVNKILTDIKEIKTTSITWEQINKRPQLINAIKVIATLKAQEYILRRLLAAKLKV</sequence>